<accession>A0ABY7ECP1</accession>
<proteinExistence type="predicted"/>
<dbReference type="PANTHER" id="PTHR24394">
    <property type="entry name" value="ZINC FINGER PROTEIN"/>
    <property type="match status" value="1"/>
</dbReference>
<dbReference type="PANTHER" id="PTHR24394:SF58">
    <property type="entry name" value="ZINC FINGER AND BTB DOMAIN CONTAINING 33"/>
    <property type="match status" value="1"/>
</dbReference>
<evidence type="ECO:0000256" key="5">
    <source>
        <dbReference type="ARBA" id="ARBA00022833"/>
    </source>
</evidence>
<evidence type="ECO:0000313" key="11">
    <source>
        <dbReference type="Proteomes" id="UP001164746"/>
    </source>
</evidence>
<evidence type="ECO:0000256" key="4">
    <source>
        <dbReference type="ARBA" id="ARBA00022771"/>
    </source>
</evidence>
<keyword evidence="4 7" id="KW-0863">Zinc-finger</keyword>
<comment type="subcellular location">
    <subcellularLocation>
        <location evidence="1">Nucleus</location>
    </subcellularLocation>
</comment>
<evidence type="ECO:0000256" key="1">
    <source>
        <dbReference type="ARBA" id="ARBA00004123"/>
    </source>
</evidence>
<evidence type="ECO:0000256" key="2">
    <source>
        <dbReference type="ARBA" id="ARBA00022723"/>
    </source>
</evidence>
<keyword evidence="11" id="KW-1185">Reference proteome</keyword>
<sequence>MEEKRQDEAIYPFTVTCGVCRFEDTDVEDIADVVDQTFELNMKYLANLENSDTKPSLVSVNLNKNRKKSNVKKPKTERAKPSKKKDGPKATGDCHAGRKGKKIKSLDDSNTDEKMMNSSMHLEAHYQTSGYMCDYCGAKFFHQKTIRKHRILCKARSGGQPYVDPRAKKTYLCEKCSAAFSYGKSLRAHMSREHGIGKNYPCKVCGKMFYKLQQLVKHERTHANHRPHVCQTCGKAFSTTWNLKTHLRSHTGEKPYSCVKCGMGFAHNFIRKTHEEKCTLYPTASLP</sequence>
<name>A0ABY7ECP1_MYAAR</name>
<dbReference type="PROSITE" id="PS00028">
    <property type="entry name" value="ZINC_FINGER_C2H2_1"/>
    <property type="match status" value="2"/>
</dbReference>
<dbReference type="Proteomes" id="UP001164746">
    <property type="component" value="Chromosome 5"/>
</dbReference>
<evidence type="ECO:0000256" key="6">
    <source>
        <dbReference type="ARBA" id="ARBA00023242"/>
    </source>
</evidence>
<dbReference type="SUPFAM" id="SSF57667">
    <property type="entry name" value="beta-beta-alpha zinc fingers"/>
    <property type="match status" value="2"/>
</dbReference>
<evidence type="ECO:0000259" key="9">
    <source>
        <dbReference type="PROSITE" id="PS50157"/>
    </source>
</evidence>
<keyword evidence="3" id="KW-0677">Repeat</keyword>
<dbReference type="Pfam" id="PF13912">
    <property type="entry name" value="zf-C2H2_6"/>
    <property type="match status" value="1"/>
</dbReference>
<evidence type="ECO:0000256" key="8">
    <source>
        <dbReference type="SAM" id="MobiDB-lite"/>
    </source>
</evidence>
<feature type="domain" description="C2H2-type" evidence="9">
    <location>
        <begin position="228"/>
        <end position="255"/>
    </location>
</feature>
<feature type="compositionally biased region" description="Basic and acidic residues" evidence="8">
    <location>
        <begin position="74"/>
        <end position="88"/>
    </location>
</feature>
<evidence type="ECO:0000256" key="3">
    <source>
        <dbReference type="ARBA" id="ARBA00022737"/>
    </source>
</evidence>
<dbReference type="SMART" id="SM00355">
    <property type="entry name" value="ZnF_C2H2"/>
    <property type="match status" value="4"/>
</dbReference>
<gene>
    <name evidence="10" type="ORF">MAR_021936</name>
</gene>
<dbReference type="Gene3D" id="3.30.160.60">
    <property type="entry name" value="Classic Zinc Finger"/>
    <property type="match status" value="4"/>
</dbReference>
<dbReference type="EMBL" id="CP111016">
    <property type="protein sequence ID" value="WAR06567.1"/>
    <property type="molecule type" value="Genomic_DNA"/>
</dbReference>
<organism evidence="10 11">
    <name type="scientific">Mya arenaria</name>
    <name type="common">Soft-shell clam</name>
    <dbReference type="NCBI Taxonomy" id="6604"/>
    <lineage>
        <taxon>Eukaryota</taxon>
        <taxon>Metazoa</taxon>
        <taxon>Spiralia</taxon>
        <taxon>Lophotrochozoa</taxon>
        <taxon>Mollusca</taxon>
        <taxon>Bivalvia</taxon>
        <taxon>Autobranchia</taxon>
        <taxon>Heteroconchia</taxon>
        <taxon>Euheterodonta</taxon>
        <taxon>Imparidentia</taxon>
        <taxon>Neoheterodontei</taxon>
        <taxon>Myida</taxon>
        <taxon>Myoidea</taxon>
        <taxon>Myidae</taxon>
        <taxon>Mya</taxon>
    </lineage>
</organism>
<evidence type="ECO:0000313" key="10">
    <source>
        <dbReference type="EMBL" id="WAR06567.1"/>
    </source>
</evidence>
<feature type="non-terminal residue" evidence="10">
    <location>
        <position position="1"/>
    </location>
</feature>
<feature type="domain" description="C2H2-type" evidence="9">
    <location>
        <begin position="171"/>
        <end position="199"/>
    </location>
</feature>
<dbReference type="InterPro" id="IPR013087">
    <property type="entry name" value="Znf_C2H2_type"/>
</dbReference>
<evidence type="ECO:0000256" key="7">
    <source>
        <dbReference type="PROSITE-ProRule" id="PRU00042"/>
    </source>
</evidence>
<feature type="domain" description="C2H2-type" evidence="9">
    <location>
        <begin position="200"/>
        <end position="227"/>
    </location>
</feature>
<feature type="compositionally biased region" description="Basic residues" evidence="8">
    <location>
        <begin position="64"/>
        <end position="73"/>
    </location>
</feature>
<dbReference type="InterPro" id="IPR036236">
    <property type="entry name" value="Znf_C2H2_sf"/>
</dbReference>
<keyword evidence="5" id="KW-0862">Zinc</keyword>
<protein>
    <submittedName>
        <fullName evidence="10">Z652A-like protein</fullName>
    </submittedName>
</protein>
<keyword evidence="2" id="KW-0479">Metal-binding</keyword>
<keyword evidence="6" id="KW-0539">Nucleus</keyword>
<dbReference type="Pfam" id="PF00096">
    <property type="entry name" value="zf-C2H2"/>
    <property type="match status" value="2"/>
</dbReference>
<reference evidence="10" key="1">
    <citation type="submission" date="2022-11" db="EMBL/GenBank/DDBJ databases">
        <title>Centuries of genome instability and evolution in soft-shell clam transmissible cancer (bioRxiv).</title>
        <authorList>
            <person name="Hart S.F.M."/>
            <person name="Yonemitsu M.A."/>
            <person name="Giersch R.M."/>
            <person name="Beal B.F."/>
            <person name="Arriagada G."/>
            <person name="Davis B.W."/>
            <person name="Ostrander E.A."/>
            <person name="Goff S.P."/>
            <person name="Metzger M.J."/>
        </authorList>
    </citation>
    <scope>NUCLEOTIDE SEQUENCE</scope>
    <source>
        <strain evidence="10">MELC-2E11</strain>
        <tissue evidence="10">Siphon/mantle</tissue>
    </source>
</reference>
<feature type="domain" description="C2H2-type" evidence="9">
    <location>
        <begin position="131"/>
        <end position="161"/>
    </location>
</feature>
<feature type="region of interest" description="Disordered" evidence="8">
    <location>
        <begin position="55"/>
        <end position="112"/>
    </location>
</feature>
<dbReference type="PROSITE" id="PS50157">
    <property type="entry name" value="ZINC_FINGER_C2H2_2"/>
    <property type="match status" value="4"/>
</dbReference>